<feature type="domain" description="SMP-30/Gluconolactonase/LRE-like region" evidence="2">
    <location>
        <begin position="12"/>
        <end position="248"/>
    </location>
</feature>
<reference evidence="3 4" key="1">
    <citation type="submission" date="2023-07" db="EMBL/GenBank/DDBJ databases">
        <title>Genomic Encyclopedia of Type Strains, Phase IV (KMG-IV): sequencing the most valuable type-strain genomes for metagenomic binning, comparative biology and taxonomic classification.</title>
        <authorList>
            <person name="Goeker M."/>
        </authorList>
    </citation>
    <scope>NUCLEOTIDE SEQUENCE [LARGE SCALE GENOMIC DNA]</scope>
    <source>
        <strain evidence="3 4">B1-1</strain>
    </source>
</reference>
<dbReference type="InterPro" id="IPR051262">
    <property type="entry name" value="SMP-30/CGR1_Lactonase"/>
</dbReference>
<keyword evidence="4" id="KW-1185">Reference proteome</keyword>
<keyword evidence="1" id="KW-0378">Hydrolase</keyword>
<dbReference type="RefSeq" id="WP_266279363.1">
    <property type="nucleotide sequence ID" value="NZ_JAPKNF010000001.1"/>
</dbReference>
<dbReference type="Gene3D" id="2.120.10.30">
    <property type="entry name" value="TolB, C-terminal domain"/>
    <property type="match status" value="1"/>
</dbReference>
<dbReference type="InterPro" id="IPR011042">
    <property type="entry name" value="6-blade_b-propeller_TolB-like"/>
</dbReference>
<evidence type="ECO:0000313" key="4">
    <source>
        <dbReference type="Proteomes" id="UP001223743"/>
    </source>
</evidence>
<evidence type="ECO:0000256" key="1">
    <source>
        <dbReference type="ARBA" id="ARBA00022801"/>
    </source>
</evidence>
<dbReference type="InterPro" id="IPR013658">
    <property type="entry name" value="SGL"/>
</dbReference>
<accession>A0ABU0M6P4</accession>
<dbReference type="PANTHER" id="PTHR47572:SF4">
    <property type="entry name" value="LACTONASE DRP35"/>
    <property type="match status" value="1"/>
</dbReference>
<evidence type="ECO:0000313" key="3">
    <source>
        <dbReference type="EMBL" id="MDQ0516626.1"/>
    </source>
</evidence>
<name>A0ABU0M6P4_9HYPH</name>
<organism evidence="3 4">
    <name type="scientific">Kaistia geumhonensis</name>
    <dbReference type="NCBI Taxonomy" id="410839"/>
    <lineage>
        <taxon>Bacteria</taxon>
        <taxon>Pseudomonadati</taxon>
        <taxon>Pseudomonadota</taxon>
        <taxon>Alphaproteobacteria</taxon>
        <taxon>Hyphomicrobiales</taxon>
        <taxon>Kaistiaceae</taxon>
        <taxon>Kaistia</taxon>
    </lineage>
</organism>
<sequence>MEPRLVAEGLQLGESPRWHDGRLHLSDWGARKLLAIDDDGRVEVLASIDAIPFSFDFLPDGRMALLAGTTLSIRRQDGGFARHADLASLSPKPWNEIVADGSGRLYVNTIGFDFPGGEFRPGLVASVGPDGSVRQEADDVAFPNGMAIDGAGTMLVLAESYGSRLTSFAIGSDGSLDGRRPHAVLPGFHPDGISMDAEGAVWFADVPGRCCVRVLPDGSIAERIDVDRGCFACMLGGEDGRTLFIVAADWQGPQAIGRTGPTGRVLAARVPVAHAGRP</sequence>
<dbReference type="EMBL" id="JAUSWJ010000001">
    <property type="protein sequence ID" value="MDQ0516626.1"/>
    <property type="molecule type" value="Genomic_DNA"/>
</dbReference>
<comment type="caution">
    <text evidence="3">The sequence shown here is derived from an EMBL/GenBank/DDBJ whole genome shotgun (WGS) entry which is preliminary data.</text>
</comment>
<dbReference type="SUPFAM" id="SSF63829">
    <property type="entry name" value="Calcium-dependent phosphotriesterase"/>
    <property type="match status" value="1"/>
</dbReference>
<dbReference type="PRINTS" id="PR01790">
    <property type="entry name" value="SMP30FAMILY"/>
</dbReference>
<gene>
    <name evidence="3" type="ORF">QO015_002239</name>
</gene>
<evidence type="ECO:0000259" key="2">
    <source>
        <dbReference type="Pfam" id="PF08450"/>
    </source>
</evidence>
<dbReference type="Proteomes" id="UP001223743">
    <property type="component" value="Unassembled WGS sequence"/>
</dbReference>
<proteinExistence type="predicted"/>
<dbReference type="PANTHER" id="PTHR47572">
    <property type="entry name" value="LIPOPROTEIN-RELATED"/>
    <property type="match status" value="1"/>
</dbReference>
<dbReference type="Pfam" id="PF08450">
    <property type="entry name" value="SGL"/>
    <property type="match status" value="1"/>
</dbReference>
<protein>
    <submittedName>
        <fullName evidence="3">Sugar lactone lactonase YvrE</fullName>
    </submittedName>
</protein>
<dbReference type="InterPro" id="IPR005511">
    <property type="entry name" value="SMP-30"/>
</dbReference>